<dbReference type="CDD" id="cd03442">
    <property type="entry name" value="BFIT_BACH"/>
    <property type="match status" value="1"/>
</dbReference>
<reference evidence="6" key="1">
    <citation type="submission" date="2016-01" db="EMBL/GenBank/DDBJ databases">
        <authorList>
            <person name="Mitreva M."/>
            <person name="Pepin K.H."/>
            <person name="Mihindukulasuriya K.A."/>
            <person name="Fulton R."/>
            <person name="Fronick C."/>
            <person name="O'Laughlin M."/>
            <person name="Miner T."/>
            <person name="Herter B."/>
            <person name="Rosa B.A."/>
            <person name="Cordes M."/>
            <person name="Tomlinson C."/>
            <person name="Wollam A."/>
            <person name="Palsikar V.B."/>
            <person name="Mardis E.R."/>
            <person name="Wilson R.K."/>
        </authorList>
    </citation>
    <scope>NUCLEOTIDE SEQUENCE [LARGE SCALE GENOMIC DNA]</scope>
    <source>
        <strain evidence="6">DNF01167</strain>
    </source>
</reference>
<dbReference type="InterPro" id="IPR029069">
    <property type="entry name" value="HotDog_dom_sf"/>
</dbReference>
<evidence type="ECO:0000313" key="5">
    <source>
        <dbReference type="EMBL" id="KXB59111.1"/>
    </source>
</evidence>
<evidence type="ECO:0000313" key="6">
    <source>
        <dbReference type="Proteomes" id="UP000070355"/>
    </source>
</evidence>
<keyword evidence="2 3" id="KW-0378">Hydrolase</keyword>
<dbReference type="AlphaFoldDB" id="A0A133ZUJ5"/>
<dbReference type="GO" id="GO:0006637">
    <property type="term" value="P:acyl-CoA metabolic process"/>
    <property type="evidence" value="ECO:0007669"/>
    <property type="project" value="TreeGrafter"/>
</dbReference>
<evidence type="ECO:0000259" key="4">
    <source>
        <dbReference type="PROSITE" id="PS51770"/>
    </source>
</evidence>
<organism evidence="5 6">
    <name type="scientific">Gemella haemolysans</name>
    <dbReference type="NCBI Taxonomy" id="1379"/>
    <lineage>
        <taxon>Bacteria</taxon>
        <taxon>Bacillati</taxon>
        <taxon>Bacillota</taxon>
        <taxon>Bacilli</taxon>
        <taxon>Bacillales</taxon>
        <taxon>Gemellaceae</taxon>
        <taxon>Gemella</taxon>
    </lineage>
</organism>
<dbReference type="Proteomes" id="UP000070355">
    <property type="component" value="Unassembled WGS sequence"/>
</dbReference>
<dbReference type="Pfam" id="PF03061">
    <property type="entry name" value="4HBT"/>
    <property type="match status" value="1"/>
</dbReference>
<dbReference type="PROSITE" id="PS51770">
    <property type="entry name" value="HOTDOG_ACOT"/>
    <property type="match status" value="1"/>
</dbReference>
<proteinExistence type="inferred from homology"/>
<feature type="domain" description="HotDog ACOT-type" evidence="4">
    <location>
        <begin position="32"/>
        <end position="144"/>
    </location>
</feature>
<dbReference type="GO" id="GO:0005737">
    <property type="term" value="C:cytoplasm"/>
    <property type="evidence" value="ECO:0007669"/>
    <property type="project" value="TreeGrafter"/>
</dbReference>
<dbReference type="InterPro" id="IPR006683">
    <property type="entry name" value="Thioestr_dom"/>
</dbReference>
<dbReference type="SUPFAM" id="SSF54637">
    <property type="entry name" value="Thioesterase/thiol ester dehydrase-isomerase"/>
    <property type="match status" value="1"/>
</dbReference>
<name>A0A133ZUJ5_9BACL</name>
<evidence type="ECO:0000256" key="2">
    <source>
        <dbReference type="ARBA" id="ARBA00022801"/>
    </source>
</evidence>
<dbReference type="STRING" id="1379.HMPREF3186_01266"/>
<dbReference type="PANTHER" id="PTHR11049">
    <property type="entry name" value="ACYL COENZYME A THIOESTER HYDROLASE"/>
    <property type="match status" value="1"/>
</dbReference>
<accession>A0A133ZUJ5</accession>
<comment type="caution">
    <text evidence="5">The sequence shown here is derived from an EMBL/GenBank/DDBJ whole genome shotgun (WGS) entry which is preliminary data.</text>
</comment>
<gene>
    <name evidence="5" type="ORF">HMPREF3186_01266</name>
</gene>
<evidence type="ECO:0000256" key="3">
    <source>
        <dbReference type="PROSITE-ProRule" id="PRU01106"/>
    </source>
</evidence>
<dbReference type="InterPro" id="IPR033120">
    <property type="entry name" value="HOTDOG_ACOT"/>
</dbReference>
<dbReference type="Gene3D" id="3.10.129.10">
    <property type="entry name" value="Hotdog Thioesterase"/>
    <property type="match status" value="1"/>
</dbReference>
<dbReference type="GO" id="GO:0052816">
    <property type="term" value="F:long-chain fatty acyl-CoA hydrolase activity"/>
    <property type="evidence" value="ECO:0007669"/>
    <property type="project" value="TreeGrafter"/>
</dbReference>
<protein>
    <submittedName>
        <fullName evidence="5">Thioesterase family protein</fullName>
    </submittedName>
</protein>
<dbReference type="EMBL" id="LSDC01000079">
    <property type="protein sequence ID" value="KXB59111.1"/>
    <property type="molecule type" value="Genomic_DNA"/>
</dbReference>
<sequence length="190" mass="22547">MIQLHMYSNLILDISKINFKENFFMQEVMNYKDTRIENFHTIYPNHMNRHDTLFGGQTLYWLDDVQGLVIRRYTHLPFFTASIDTYQFLDVVHRHEALIIDSYISRVGTRSVEIFAELSAFNHETRHTRLVGICFSTFAINKETVLEKPLPKVEYTDEISKFVSSSYADRQSGKLSAREFCKEYLKYYNK</sequence>
<comment type="similarity">
    <text evidence="1">Belongs to the acyl coenzyme A hydrolase family.</text>
</comment>
<dbReference type="PATRIC" id="fig|1379.3.peg.1246"/>
<dbReference type="InterPro" id="IPR040170">
    <property type="entry name" value="Cytosol_ACT"/>
</dbReference>
<evidence type="ECO:0000256" key="1">
    <source>
        <dbReference type="ARBA" id="ARBA00010458"/>
    </source>
</evidence>